<dbReference type="AlphaFoldDB" id="A0A0J1CSK4"/>
<dbReference type="InterPro" id="IPR036291">
    <property type="entry name" value="NAD(P)-bd_dom_sf"/>
</dbReference>
<dbReference type="Proteomes" id="UP000035963">
    <property type="component" value="Unassembled WGS sequence"/>
</dbReference>
<comment type="caution">
    <text evidence="2">The sequence shown here is derived from an EMBL/GenBank/DDBJ whole genome shotgun (WGS) entry which is preliminary data.</text>
</comment>
<gene>
    <name evidence="2" type="ORF">EOS_23350</name>
</gene>
<dbReference type="SUPFAM" id="SSF51735">
    <property type="entry name" value="NAD(P)-binding Rossmann-fold domains"/>
    <property type="match status" value="1"/>
</dbReference>
<feature type="domain" description="NmrA-like" evidence="1">
    <location>
        <begin position="6"/>
        <end position="284"/>
    </location>
</feature>
<dbReference type="PATRIC" id="fig|908627.4.peg.5211"/>
<dbReference type="EMBL" id="AEJF01000143">
    <property type="protein sequence ID" value="KLU23602.1"/>
    <property type="molecule type" value="Genomic_DNA"/>
</dbReference>
<dbReference type="Gene3D" id="3.90.25.10">
    <property type="entry name" value="UDP-galactose 4-epimerase, domain 1"/>
    <property type="match status" value="1"/>
</dbReference>
<dbReference type="Pfam" id="PF05368">
    <property type="entry name" value="NmrA"/>
    <property type="match status" value="1"/>
</dbReference>
<dbReference type="InterPro" id="IPR008030">
    <property type="entry name" value="NmrA-like"/>
</dbReference>
<proteinExistence type="predicted"/>
<dbReference type="PANTHER" id="PTHR43162:SF1">
    <property type="entry name" value="PRESTALK A DIFFERENTIATION PROTEIN A"/>
    <property type="match status" value="1"/>
</dbReference>
<evidence type="ECO:0000313" key="2">
    <source>
        <dbReference type="EMBL" id="KLU23602.1"/>
    </source>
</evidence>
<sequence length="297" mass="32559">MSNELYLVTGATGATGRSAIHHLLSRGAEVRAFVHNDDDRAAALRANGAEVVFGDLLDNDAVQKAVQGVTGVYFVYPITQPQLVDASAYFAHAAIAAGVRSIVNMSQISAKVDAVSHAARSHWYGERVFDWAGVPVTHLRPTFFMEWLTYGFQLPLITHHDLIKVPAGDGRHAPISAEDQGRVIANILQDPAPHAGKTYPLYGAVEMNHEELASAVGETLGRKIRYEPESFDEFRARLSAIGMPKHFIQHIVAVYHDYQNGGFAGTNDVVEALTGRKPMTVGEYVKTNIKLFQPKER</sequence>
<dbReference type="PANTHER" id="PTHR43162">
    <property type="match status" value="1"/>
</dbReference>
<organism evidence="2 3">
    <name type="scientific">Caballeronia mineralivorans PML1(12)</name>
    <dbReference type="NCBI Taxonomy" id="908627"/>
    <lineage>
        <taxon>Bacteria</taxon>
        <taxon>Pseudomonadati</taxon>
        <taxon>Pseudomonadota</taxon>
        <taxon>Betaproteobacteria</taxon>
        <taxon>Burkholderiales</taxon>
        <taxon>Burkholderiaceae</taxon>
        <taxon>Caballeronia</taxon>
    </lineage>
</organism>
<dbReference type="Gene3D" id="3.40.50.720">
    <property type="entry name" value="NAD(P)-binding Rossmann-like Domain"/>
    <property type="match status" value="1"/>
</dbReference>
<accession>A0A0J1CSK4</accession>
<name>A0A0J1CSK4_9BURK</name>
<dbReference type="RefSeq" id="WP_047849088.1">
    <property type="nucleotide sequence ID" value="NZ_AEJF01000143.1"/>
</dbReference>
<evidence type="ECO:0000313" key="3">
    <source>
        <dbReference type="Proteomes" id="UP000035963"/>
    </source>
</evidence>
<dbReference type="InterPro" id="IPR051604">
    <property type="entry name" value="Ergot_Alk_Oxidoreductase"/>
</dbReference>
<protein>
    <submittedName>
        <fullName evidence="2">NmrA family transcriptional regulator</fullName>
    </submittedName>
</protein>
<keyword evidence="3" id="KW-1185">Reference proteome</keyword>
<dbReference type="OrthoDB" id="9780595at2"/>
<evidence type="ECO:0000259" key="1">
    <source>
        <dbReference type="Pfam" id="PF05368"/>
    </source>
</evidence>
<reference evidence="2 3" key="1">
    <citation type="journal article" date="2015" name="Genome Announc.">
        <title>Draft Genome Sequence of Burkholderia sp. Strain PML1(12), an Ectomycorrhizosphere-Inhabiting Bacterium with Effective Mineral-Weathering Ability.</title>
        <authorList>
            <person name="Uroz S."/>
            <person name="Oger P."/>
        </authorList>
    </citation>
    <scope>NUCLEOTIDE SEQUENCE [LARGE SCALE GENOMIC DNA]</scope>
    <source>
        <strain evidence="3">PML1(12)</strain>
    </source>
</reference>